<dbReference type="Gene3D" id="3.10.180.10">
    <property type="entry name" value="2,3-Dihydroxybiphenyl 1,2-Dioxygenase, domain 1"/>
    <property type="match status" value="1"/>
</dbReference>
<protein>
    <submittedName>
        <fullName evidence="2">Enzyme related to lactoylglutathione lyase</fullName>
    </submittedName>
</protein>
<evidence type="ECO:0000259" key="1">
    <source>
        <dbReference type="Pfam" id="PF18029"/>
    </source>
</evidence>
<dbReference type="Proteomes" id="UP000638648">
    <property type="component" value="Unassembled WGS sequence"/>
</dbReference>
<accession>A0A927RHZ3</accession>
<reference evidence="2" key="1">
    <citation type="submission" date="2020-10" db="EMBL/GenBank/DDBJ databases">
        <title>Sequencing the genomes of 1000 actinobacteria strains.</title>
        <authorList>
            <person name="Klenk H.-P."/>
        </authorList>
    </citation>
    <scope>NUCLEOTIDE SEQUENCE</scope>
    <source>
        <strain evidence="2">DSM 45354</strain>
    </source>
</reference>
<dbReference type="Pfam" id="PF18029">
    <property type="entry name" value="Glyoxalase_6"/>
    <property type="match status" value="1"/>
</dbReference>
<dbReference type="EMBL" id="JADBEM010000001">
    <property type="protein sequence ID" value="MBE1612735.1"/>
    <property type="molecule type" value="Genomic_DNA"/>
</dbReference>
<proteinExistence type="predicted"/>
<keyword evidence="3" id="KW-1185">Reference proteome</keyword>
<comment type="caution">
    <text evidence="2">The sequence shown here is derived from an EMBL/GenBank/DDBJ whole genome shotgun (WGS) entry which is preliminary data.</text>
</comment>
<keyword evidence="2" id="KW-0456">Lyase</keyword>
<gene>
    <name evidence="2" type="ORF">HEB94_009583</name>
</gene>
<organism evidence="2 3">
    <name type="scientific">Actinopolymorpha pittospori</name>
    <dbReference type="NCBI Taxonomy" id="648752"/>
    <lineage>
        <taxon>Bacteria</taxon>
        <taxon>Bacillati</taxon>
        <taxon>Actinomycetota</taxon>
        <taxon>Actinomycetes</taxon>
        <taxon>Propionibacteriales</taxon>
        <taxon>Actinopolymorphaceae</taxon>
        <taxon>Actinopolymorpha</taxon>
    </lineage>
</organism>
<sequence length="55" mass="6233">MGEGPDVSETEWRAQIDPFVERLVRAGGSVLHLHHDVFDRYVVMSDPEGNEFCVC</sequence>
<dbReference type="AlphaFoldDB" id="A0A927RHZ3"/>
<dbReference type="GO" id="GO:0016829">
    <property type="term" value="F:lyase activity"/>
    <property type="evidence" value="ECO:0007669"/>
    <property type="project" value="UniProtKB-KW"/>
</dbReference>
<dbReference type="InterPro" id="IPR029068">
    <property type="entry name" value="Glyas_Bleomycin-R_OHBP_Dase"/>
</dbReference>
<evidence type="ECO:0000313" key="3">
    <source>
        <dbReference type="Proteomes" id="UP000638648"/>
    </source>
</evidence>
<evidence type="ECO:0000313" key="2">
    <source>
        <dbReference type="EMBL" id="MBE1612735.1"/>
    </source>
</evidence>
<dbReference type="InterPro" id="IPR041581">
    <property type="entry name" value="Glyoxalase_6"/>
</dbReference>
<name>A0A927RHZ3_9ACTN</name>
<dbReference type="SUPFAM" id="SSF54593">
    <property type="entry name" value="Glyoxalase/Bleomycin resistance protein/Dihydroxybiphenyl dioxygenase"/>
    <property type="match status" value="1"/>
</dbReference>
<feature type="domain" description="Glyoxalase-like" evidence="1">
    <location>
        <begin position="15"/>
        <end position="55"/>
    </location>
</feature>